<dbReference type="EMBL" id="FPCH01000002">
    <property type="protein sequence ID" value="SFV32935.1"/>
    <property type="molecule type" value="Genomic_DNA"/>
</dbReference>
<proteinExistence type="predicted"/>
<reference evidence="3" key="1">
    <citation type="submission" date="2016-10" db="EMBL/GenBank/DDBJ databases">
        <authorList>
            <person name="Varghese N."/>
            <person name="Submissions S."/>
        </authorList>
    </citation>
    <scope>NUCLEOTIDE SEQUENCE [LARGE SCALE GENOMIC DNA]</scope>
    <source>
        <strain evidence="3">DSM 1565</strain>
    </source>
</reference>
<dbReference type="PANTHER" id="PTHR34985">
    <property type="entry name" value="SLR0554 PROTEIN"/>
    <property type="match status" value="1"/>
</dbReference>
<dbReference type="RefSeq" id="WP_092867155.1">
    <property type="nucleotide sequence ID" value="NZ_FPCH01000002.1"/>
</dbReference>
<keyword evidence="3" id="KW-1185">Reference proteome</keyword>
<protein>
    <submittedName>
        <fullName evidence="2">Virulence-associated protein E</fullName>
    </submittedName>
</protein>
<feature type="domain" description="Virulence-associated protein E-like" evidence="1">
    <location>
        <begin position="145"/>
        <end position="337"/>
    </location>
</feature>
<dbReference type="InterPro" id="IPR007936">
    <property type="entry name" value="VapE-like_dom"/>
</dbReference>
<evidence type="ECO:0000313" key="2">
    <source>
        <dbReference type="EMBL" id="SFV32935.1"/>
    </source>
</evidence>
<gene>
    <name evidence="2" type="ORF">SAMN04488557_1778</name>
</gene>
<organism evidence="2 3">
    <name type="scientific">Hyphomicrobium facile</name>
    <dbReference type="NCBI Taxonomy" id="51670"/>
    <lineage>
        <taxon>Bacteria</taxon>
        <taxon>Pseudomonadati</taxon>
        <taxon>Pseudomonadota</taxon>
        <taxon>Alphaproteobacteria</taxon>
        <taxon>Hyphomicrobiales</taxon>
        <taxon>Hyphomicrobiaceae</taxon>
        <taxon>Hyphomicrobium</taxon>
    </lineage>
</organism>
<evidence type="ECO:0000313" key="3">
    <source>
        <dbReference type="Proteomes" id="UP000199423"/>
    </source>
</evidence>
<evidence type="ECO:0000259" key="1">
    <source>
        <dbReference type="Pfam" id="PF05272"/>
    </source>
</evidence>
<dbReference type="OrthoDB" id="9763644at2"/>
<dbReference type="PANTHER" id="PTHR34985:SF1">
    <property type="entry name" value="SLR0554 PROTEIN"/>
    <property type="match status" value="1"/>
</dbReference>
<sequence length="496" mass="55387">MILNTPAFEEETACEGSIDTESFREKVETIVATLLVPDGNGGFNFSTPFTELSRKGLPLKTIQNTREGLMLFRIAIAYNSFANIYELRGVAGHSELTDASLRAIWSAFEQARYQVSQAVLIQHLFVIAEELAYNPLHELFNRLEVAWDGQPRLATFLSDYARVEQNEFTSFVGKSAMIAAVRRVRFPGTPYKYVPVLEGGQDARKSSFLRALAFDKYFDDNLEIGASSKEVIELMGGILIAEFGEMAQKKRSEIEKIKSFVSRAIDRARRAYDRTVSTVPRQFVCWGTTNDHKYLSDPTGSVRFWPLKCAADAENPIDVDGLKDVLLQLWGEAAAMETKARKENDLTVIYPTADILALARAQQDERFTGGEIYERLLENLDPVQIRALMARFSRSGVFIPFKQVCAAACLPGDAELNSAISSAIKQAMTKLGFIPANRRVAGKMTRGYMFGELPTGDLSDDWLLLMANSNEICLKTQLLEGKKVGEARADVTYREV</sequence>
<dbReference type="Pfam" id="PF05272">
    <property type="entry name" value="VapE-like_dom"/>
    <property type="match status" value="1"/>
</dbReference>
<accession>A0A1I7NE32</accession>
<name>A0A1I7NE32_9HYPH</name>
<dbReference type="Proteomes" id="UP000199423">
    <property type="component" value="Unassembled WGS sequence"/>
</dbReference>
<dbReference type="STRING" id="51670.SAMN04488557_1778"/>
<dbReference type="AlphaFoldDB" id="A0A1I7NE32"/>